<sequence>MSTGTMPPPGGGTGTGGGAAVTRGPLRGAGTLPEGAGAPARARRRRWVWLFLLGWLAQVAVRVWLASGQTMPIAIPDEAGYLFAARVMTGGADADLSYGTVYRGGYPLLLMPAYWLADDPVTVYRCALVINALVSAAMLPLAYLLLRALRVRPRWSYVFGHVTALLPGVVFYSEFVLTDAVLPVVLLGWLLLVHAWLKAPYTKGERPSRRVALYGVGASLLVAFAYTSHTRGAIFLVVHGALLAVAVACRWRHWRGAALAALVAGAGTAAGTVLNHSLLPHLYPDGDNNLGGNLARRLTTSGGLGWTLSLGTGQVWYQCVATGGLAAVGLAAVGFAAARRGTPGRLRALALAILAIVAGIAFATSGALPDEYRVGNYVYGRYLACVTPILFAVGVAVLLRASRRTLLSAVAAAVAVTVLAASVVRWYAGDRLARYTFTRYDFPETSFLTWDWSSFRLWDATLAGLVLLGLAVLTTLTRRRWGPLVLAGLLATVALAMSYTATDRIARPSVRSTTAYTDIRGSADLEHTRSIALDWNVPWTVRLSHYYWAWWGDGSLFNARWTKPPQDVDMVVLHWPKRVPPEASWPHGAPDGWKVVDSRRSPEGDWVAFVNCSALGAGPGGPSIHGPCGDR</sequence>
<dbReference type="InterPro" id="IPR050297">
    <property type="entry name" value="LipidA_mod_glycosyltrf_83"/>
</dbReference>
<evidence type="ECO:0000313" key="11">
    <source>
        <dbReference type="Proteomes" id="UP000432015"/>
    </source>
</evidence>
<keyword evidence="2" id="KW-1003">Cell membrane</keyword>
<dbReference type="Proteomes" id="UP000432015">
    <property type="component" value="Unassembled WGS sequence"/>
</dbReference>
<feature type="transmembrane region" description="Helical" evidence="9">
    <location>
        <begin position="211"/>
        <end position="227"/>
    </location>
</feature>
<evidence type="ECO:0000256" key="2">
    <source>
        <dbReference type="ARBA" id="ARBA00022475"/>
    </source>
</evidence>
<keyword evidence="4" id="KW-0808">Transferase</keyword>
<evidence type="ECO:0000256" key="5">
    <source>
        <dbReference type="ARBA" id="ARBA00022692"/>
    </source>
</evidence>
<name>A0A7K1L6F2_9ACTN</name>
<feature type="transmembrane region" description="Helical" evidence="9">
    <location>
        <begin position="315"/>
        <end position="336"/>
    </location>
</feature>
<feature type="transmembrane region" description="Helical" evidence="9">
    <location>
        <begin position="158"/>
        <end position="175"/>
    </location>
</feature>
<evidence type="ECO:0000313" key="10">
    <source>
        <dbReference type="EMBL" id="MUN40004.1"/>
    </source>
</evidence>
<feature type="transmembrane region" description="Helical" evidence="9">
    <location>
        <begin position="181"/>
        <end position="199"/>
    </location>
</feature>
<feature type="transmembrane region" description="Helical" evidence="9">
    <location>
        <begin position="348"/>
        <end position="367"/>
    </location>
</feature>
<feature type="transmembrane region" description="Helical" evidence="9">
    <location>
        <begin position="122"/>
        <end position="146"/>
    </location>
</feature>
<feature type="compositionally biased region" description="Pro residues" evidence="8">
    <location>
        <begin position="1"/>
        <end position="10"/>
    </location>
</feature>
<feature type="transmembrane region" description="Helical" evidence="9">
    <location>
        <begin position="233"/>
        <end position="251"/>
    </location>
</feature>
<keyword evidence="5 9" id="KW-0812">Transmembrane</keyword>
<feature type="transmembrane region" description="Helical" evidence="9">
    <location>
        <begin position="258"/>
        <end position="279"/>
    </location>
</feature>
<comment type="subcellular location">
    <subcellularLocation>
        <location evidence="1">Cell membrane</location>
        <topology evidence="1">Multi-pass membrane protein</topology>
    </subcellularLocation>
</comment>
<keyword evidence="6 9" id="KW-1133">Transmembrane helix</keyword>
<keyword evidence="3" id="KW-0328">Glycosyltransferase</keyword>
<dbReference type="AlphaFoldDB" id="A0A7K1L6F2"/>
<evidence type="ECO:0000256" key="7">
    <source>
        <dbReference type="ARBA" id="ARBA00023136"/>
    </source>
</evidence>
<dbReference type="EMBL" id="WOFH01000009">
    <property type="protein sequence ID" value="MUN40004.1"/>
    <property type="molecule type" value="Genomic_DNA"/>
</dbReference>
<dbReference type="PANTHER" id="PTHR33908:SF11">
    <property type="entry name" value="MEMBRANE PROTEIN"/>
    <property type="match status" value="1"/>
</dbReference>
<evidence type="ECO:0000256" key="8">
    <source>
        <dbReference type="SAM" id="MobiDB-lite"/>
    </source>
</evidence>
<organism evidence="10 11">
    <name type="scientific">Actinomadura litoris</name>
    <dbReference type="NCBI Taxonomy" id="2678616"/>
    <lineage>
        <taxon>Bacteria</taxon>
        <taxon>Bacillati</taxon>
        <taxon>Actinomycetota</taxon>
        <taxon>Actinomycetes</taxon>
        <taxon>Streptosporangiales</taxon>
        <taxon>Thermomonosporaceae</taxon>
        <taxon>Actinomadura</taxon>
    </lineage>
</organism>
<feature type="transmembrane region" description="Helical" evidence="9">
    <location>
        <begin position="47"/>
        <end position="65"/>
    </location>
</feature>
<dbReference type="GO" id="GO:0005886">
    <property type="term" value="C:plasma membrane"/>
    <property type="evidence" value="ECO:0007669"/>
    <property type="project" value="UniProtKB-SubCell"/>
</dbReference>
<evidence type="ECO:0000256" key="6">
    <source>
        <dbReference type="ARBA" id="ARBA00022989"/>
    </source>
</evidence>
<evidence type="ECO:0000256" key="1">
    <source>
        <dbReference type="ARBA" id="ARBA00004651"/>
    </source>
</evidence>
<evidence type="ECO:0000256" key="4">
    <source>
        <dbReference type="ARBA" id="ARBA00022679"/>
    </source>
</evidence>
<dbReference type="GO" id="GO:0016763">
    <property type="term" value="F:pentosyltransferase activity"/>
    <property type="evidence" value="ECO:0007669"/>
    <property type="project" value="TreeGrafter"/>
</dbReference>
<evidence type="ECO:0000256" key="3">
    <source>
        <dbReference type="ARBA" id="ARBA00022676"/>
    </source>
</evidence>
<feature type="transmembrane region" description="Helical" evidence="9">
    <location>
        <begin position="379"/>
        <end position="399"/>
    </location>
</feature>
<feature type="region of interest" description="Disordered" evidence="8">
    <location>
        <begin position="1"/>
        <end position="37"/>
    </location>
</feature>
<proteinExistence type="predicted"/>
<keyword evidence="7 9" id="KW-0472">Membrane</keyword>
<reference evidence="10 11" key="1">
    <citation type="submission" date="2019-11" db="EMBL/GenBank/DDBJ databases">
        <authorList>
            <person name="Cao P."/>
        </authorList>
    </citation>
    <scope>NUCLEOTIDE SEQUENCE [LARGE SCALE GENOMIC DNA]</scope>
    <source>
        <strain evidence="10 11">NEAU-AAG5</strain>
    </source>
</reference>
<feature type="transmembrane region" description="Helical" evidence="9">
    <location>
        <begin position="406"/>
        <end position="428"/>
    </location>
</feature>
<accession>A0A7K1L6F2</accession>
<comment type="caution">
    <text evidence="10">The sequence shown here is derived from an EMBL/GenBank/DDBJ whole genome shotgun (WGS) entry which is preliminary data.</text>
</comment>
<protein>
    <recommendedName>
        <fullName evidence="12">4-amino-4-deoxy-L-arabinose transferase-like glycosyltransferase</fullName>
    </recommendedName>
</protein>
<evidence type="ECO:0008006" key="12">
    <source>
        <dbReference type="Google" id="ProtNLM"/>
    </source>
</evidence>
<feature type="transmembrane region" description="Helical" evidence="9">
    <location>
        <begin position="457"/>
        <end position="476"/>
    </location>
</feature>
<evidence type="ECO:0000256" key="9">
    <source>
        <dbReference type="SAM" id="Phobius"/>
    </source>
</evidence>
<dbReference type="RefSeq" id="WP_156219110.1">
    <property type="nucleotide sequence ID" value="NZ_WOFH01000009.1"/>
</dbReference>
<dbReference type="PANTHER" id="PTHR33908">
    <property type="entry name" value="MANNOSYLTRANSFERASE YKCB-RELATED"/>
    <property type="match status" value="1"/>
</dbReference>
<keyword evidence="11" id="KW-1185">Reference proteome</keyword>
<dbReference type="GO" id="GO:0009103">
    <property type="term" value="P:lipopolysaccharide biosynthetic process"/>
    <property type="evidence" value="ECO:0007669"/>
    <property type="project" value="UniProtKB-ARBA"/>
</dbReference>
<feature type="transmembrane region" description="Helical" evidence="9">
    <location>
        <begin position="483"/>
        <end position="501"/>
    </location>
</feature>
<gene>
    <name evidence="10" type="ORF">GNZ18_25915</name>
</gene>